<dbReference type="AlphaFoldDB" id="A0A132HIY9"/>
<evidence type="ECO:0000256" key="1">
    <source>
        <dbReference type="ARBA" id="ARBA00005189"/>
    </source>
</evidence>
<dbReference type="GO" id="GO:0006654">
    <property type="term" value="P:phosphatidic acid biosynthetic process"/>
    <property type="evidence" value="ECO:0007669"/>
    <property type="project" value="TreeGrafter"/>
</dbReference>
<dbReference type="Proteomes" id="UP000253772">
    <property type="component" value="Chromosome c1"/>
</dbReference>
<dbReference type="Pfam" id="PF01553">
    <property type="entry name" value="Acyltransferase"/>
    <property type="match status" value="1"/>
</dbReference>
<evidence type="ECO:0000256" key="3">
    <source>
        <dbReference type="ARBA" id="ARBA00023315"/>
    </source>
</evidence>
<dbReference type="PANTHER" id="PTHR10434:SF40">
    <property type="entry name" value="1-ACYL-SN-GLYCEROL-3-PHOSPHATE ACYLTRANSFERASE"/>
    <property type="match status" value="1"/>
</dbReference>
<keyword evidence="3 4" id="KW-0012">Acyltransferase</keyword>
<organism evidence="4 5">
    <name type="scientific">Cupriavidus metallidurans</name>
    <dbReference type="NCBI Taxonomy" id="119219"/>
    <lineage>
        <taxon>Bacteria</taxon>
        <taxon>Pseudomonadati</taxon>
        <taxon>Pseudomonadota</taxon>
        <taxon>Betaproteobacteria</taxon>
        <taxon>Burkholderiales</taxon>
        <taxon>Burkholderiaceae</taxon>
        <taxon>Cupriavidus</taxon>
    </lineage>
</organism>
<dbReference type="OrthoDB" id="9812274at2"/>
<dbReference type="GO" id="GO:0003841">
    <property type="term" value="F:1-acylglycerol-3-phosphate O-acyltransferase activity"/>
    <property type="evidence" value="ECO:0007669"/>
    <property type="project" value="TreeGrafter"/>
</dbReference>
<dbReference type="GeneID" id="60824047"/>
<gene>
    <name evidence="4" type="ORF">DDF84_002205</name>
</gene>
<evidence type="ECO:0000256" key="2">
    <source>
        <dbReference type="ARBA" id="ARBA00022679"/>
    </source>
</evidence>
<evidence type="ECO:0000313" key="4">
    <source>
        <dbReference type="EMBL" id="QBP08640.1"/>
    </source>
</evidence>
<dbReference type="RefSeq" id="WP_008644043.1">
    <property type="nucleotide sequence ID" value="NZ_CP037900.1"/>
</dbReference>
<evidence type="ECO:0000313" key="5">
    <source>
        <dbReference type="Proteomes" id="UP000253772"/>
    </source>
</evidence>
<sequence>MTFLRSLLFSLYLLALTPPYACLCFIVFPFMNAENRFRFVRGWTRLVIWAGRLICGIHYRIEGMEQAQSMLDKHVVLLSKHQSAWETVAYVALMPKPLCFVFKRELLLVPFFGWALGMLKMVHINRKDGPRAFASAARQGRDRLAEGAWIIMFPEGTRTASGLEKPRYKSGGARLAVETGAWVIPMAVNSGRLWPRNSFLKYPGMITISIGAPIASANKTADMLNQEVETWIEAEMRRIDPDSYRRAGNQATA</sequence>
<comment type="pathway">
    <text evidence="1">Lipid metabolism.</text>
</comment>
<dbReference type="EMBL" id="CP037900">
    <property type="protein sequence ID" value="QBP08640.1"/>
    <property type="molecule type" value="Genomic_DNA"/>
</dbReference>
<dbReference type="InterPro" id="IPR002123">
    <property type="entry name" value="Plipid/glycerol_acylTrfase"/>
</dbReference>
<dbReference type="CDD" id="cd07989">
    <property type="entry name" value="LPLAT_AGPAT-like"/>
    <property type="match status" value="1"/>
</dbReference>
<proteinExistence type="predicted"/>
<reference evidence="4 5" key="1">
    <citation type="submission" date="2019-03" db="EMBL/GenBank/DDBJ databases">
        <title>Comparative insights into the high quality Complete genome sequence of highly metal resistant Cupriavidus metallidurans strain BS1 isolated from a gold-copper mine.</title>
        <authorList>
            <person name="Mazhar H.S."/>
            <person name="Rensing C."/>
        </authorList>
    </citation>
    <scope>NUCLEOTIDE SEQUENCE [LARGE SCALE GENOMIC DNA]</scope>
    <source>
        <strain evidence="4 5">BS1</strain>
    </source>
</reference>
<accession>A0A132HIY9</accession>
<name>A0A132HIY9_9BURK</name>
<dbReference type="PANTHER" id="PTHR10434">
    <property type="entry name" value="1-ACYL-SN-GLYCEROL-3-PHOSPHATE ACYLTRANSFERASE"/>
    <property type="match status" value="1"/>
</dbReference>
<protein>
    <submittedName>
        <fullName evidence="4">1-acyl-sn-glycerol-3-phosphate acyltransferase</fullName>
    </submittedName>
</protein>
<dbReference type="SMART" id="SM00563">
    <property type="entry name" value="PlsC"/>
    <property type="match status" value="1"/>
</dbReference>
<dbReference type="SUPFAM" id="SSF69593">
    <property type="entry name" value="Glycerol-3-phosphate (1)-acyltransferase"/>
    <property type="match status" value="1"/>
</dbReference>
<keyword evidence="2 4" id="KW-0808">Transferase</keyword>